<protein>
    <submittedName>
        <fullName evidence="2">Uncharacterized protein</fullName>
    </submittedName>
</protein>
<proteinExistence type="predicted"/>
<reference evidence="2" key="1">
    <citation type="submission" date="2020-11" db="EMBL/GenBank/DDBJ databases">
        <title>Chlorella ohadii genome sequencing and assembly.</title>
        <authorList>
            <person name="Murik O."/>
            <person name="Treves H."/>
            <person name="Kedem I."/>
            <person name="Shotland Y."/>
            <person name="Kaplan A."/>
        </authorList>
    </citation>
    <scope>NUCLEOTIDE SEQUENCE</scope>
    <source>
        <strain evidence="2">1</strain>
    </source>
</reference>
<evidence type="ECO:0000313" key="3">
    <source>
        <dbReference type="Proteomes" id="UP001205105"/>
    </source>
</evidence>
<dbReference type="AlphaFoldDB" id="A0AAD5DEY6"/>
<keyword evidence="1" id="KW-0175">Coiled coil</keyword>
<name>A0AAD5DEY6_9CHLO</name>
<keyword evidence="3" id="KW-1185">Reference proteome</keyword>
<feature type="coiled-coil region" evidence="1">
    <location>
        <begin position="168"/>
        <end position="207"/>
    </location>
</feature>
<dbReference type="Proteomes" id="UP001205105">
    <property type="component" value="Unassembled WGS sequence"/>
</dbReference>
<sequence>MRALASSTAFASRTPCCALRARALATSRAQHGASPQTSACRTTARQPTGLTSAVGNPLMALAPRSRQSAVRVWAGRRGRQPEECPPPRYPQQVYYSGSSWQWDITSFFTGPYVYLLLLACVVTCTAEVTHRFTSLEAATAQLAERVTVIDGMGGTSHSYSTLQAPSPYSSLFQQERELRQQQEELRLQQQELRKQQEQLRLQQQELRWIVTKPW</sequence>
<evidence type="ECO:0000256" key="1">
    <source>
        <dbReference type="SAM" id="Coils"/>
    </source>
</evidence>
<comment type="caution">
    <text evidence="2">The sequence shown here is derived from an EMBL/GenBank/DDBJ whole genome shotgun (WGS) entry which is preliminary data.</text>
</comment>
<organism evidence="2 3">
    <name type="scientific">Chlorella ohadii</name>
    <dbReference type="NCBI Taxonomy" id="2649997"/>
    <lineage>
        <taxon>Eukaryota</taxon>
        <taxon>Viridiplantae</taxon>
        <taxon>Chlorophyta</taxon>
        <taxon>core chlorophytes</taxon>
        <taxon>Trebouxiophyceae</taxon>
        <taxon>Chlorellales</taxon>
        <taxon>Chlorellaceae</taxon>
        <taxon>Chlorella clade</taxon>
        <taxon>Chlorella</taxon>
    </lineage>
</organism>
<evidence type="ECO:0000313" key="2">
    <source>
        <dbReference type="EMBL" id="KAI7835421.1"/>
    </source>
</evidence>
<dbReference type="EMBL" id="JADXDR010000268">
    <property type="protein sequence ID" value="KAI7835421.1"/>
    <property type="molecule type" value="Genomic_DNA"/>
</dbReference>
<accession>A0AAD5DEY6</accession>
<gene>
    <name evidence="2" type="ORF">COHA_010668</name>
</gene>